<dbReference type="AlphaFoldDB" id="A0A0F9PW47"/>
<evidence type="ECO:0000256" key="1">
    <source>
        <dbReference type="SAM" id="Phobius"/>
    </source>
</evidence>
<feature type="transmembrane region" description="Helical" evidence="1">
    <location>
        <begin position="67"/>
        <end position="86"/>
    </location>
</feature>
<evidence type="ECO:0000313" key="3">
    <source>
        <dbReference type="EMBL" id="KKN28942.1"/>
    </source>
</evidence>
<keyword evidence="1" id="KW-0812">Transmembrane</keyword>
<protein>
    <recommendedName>
        <fullName evidence="2">Phosphatidic acid phosphatase type 2/haloperoxidase domain-containing protein</fullName>
    </recommendedName>
</protein>
<dbReference type="Pfam" id="PF01569">
    <property type="entry name" value="PAP2"/>
    <property type="match status" value="1"/>
</dbReference>
<name>A0A0F9PW47_9ZZZZ</name>
<evidence type="ECO:0000259" key="2">
    <source>
        <dbReference type="Pfam" id="PF01569"/>
    </source>
</evidence>
<sequence>MPINSERDNQQIPWYSKALQLITQDVLLKCLGTMILIGLFFAVYFYLLTHPAYPVTVMPISFVDELIPFQPATLPIYLSLWFYVSLPPAFLATRRELYNYALAMTLTSIIGFSIFYFWPTTLPLPTLEWPQSPEIDFLKGIDAAGNACPSFHVATAFFSGWWLHYLLGRLRAPLSIQIFNWLWCIAIIYSTLAIRQHVVVDVIGGLILGGLMAYLSLQYHKKTS</sequence>
<keyword evidence="1" id="KW-0472">Membrane</keyword>
<dbReference type="InterPro" id="IPR036938">
    <property type="entry name" value="PAP2/HPO_sf"/>
</dbReference>
<reference evidence="3" key="1">
    <citation type="journal article" date="2015" name="Nature">
        <title>Complex archaea that bridge the gap between prokaryotes and eukaryotes.</title>
        <authorList>
            <person name="Spang A."/>
            <person name="Saw J.H."/>
            <person name="Jorgensen S.L."/>
            <person name="Zaremba-Niedzwiedzka K."/>
            <person name="Martijn J."/>
            <person name="Lind A.E."/>
            <person name="van Eijk R."/>
            <person name="Schleper C."/>
            <person name="Guy L."/>
            <person name="Ettema T.J."/>
        </authorList>
    </citation>
    <scope>NUCLEOTIDE SEQUENCE</scope>
</reference>
<feature type="transmembrane region" description="Helical" evidence="1">
    <location>
        <begin position="98"/>
        <end position="118"/>
    </location>
</feature>
<dbReference type="InterPro" id="IPR000326">
    <property type="entry name" value="PAP2/HPO"/>
</dbReference>
<accession>A0A0F9PW47</accession>
<dbReference type="Gene3D" id="1.20.144.10">
    <property type="entry name" value="Phosphatidic acid phosphatase type 2/haloperoxidase"/>
    <property type="match status" value="1"/>
</dbReference>
<feature type="transmembrane region" description="Helical" evidence="1">
    <location>
        <begin position="198"/>
        <end position="217"/>
    </location>
</feature>
<feature type="transmembrane region" description="Helical" evidence="1">
    <location>
        <begin position="174"/>
        <end position="192"/>
    </location>
</feature>
<proteinExistence type="predicted"/>
<feature type="transmembrane region" description="Helical" evidence="1">
    <location>
        <begin position="26"/>
        <end position="47"/>
    </location>
</feature>
<dbReference type="SUPFAM" id="SSF48317">
    <property type="entry name" value="Acid phosphatase/Vanadium-dependent haloperoxidase"/>
    <property type="match status" value="1"/>
</dbReference>
<gene>
    <name evidence="3" type="ORF">LCGC14_0849130</name>
</gene>
<feature type="transmembrane region" description="Helical" evidence="1">
    <location>
        <begin position="149"/>
        <end position="167"/>
    </location>
</feature>
<keyword evidence="1" id="KW-1133">Transmembrane helix</keyword>
<comment type="caution">
    <text evidence="3">The sequence shown here is derived from an EMBL/GenBank/DDBJ whole genome shotgun (WGS) entry which is preliminary data.</text>
</comment>
<organism evidence="3">
    <name type="scientific">marine sediment metagenome</name>
    <dbReference type="NCBI Taxonomy" id="412755"/>
    <lineage>
        <taxon>unclassified sequences</taxon>
        <taxon>metagenomes</taxon>
        <taxon>ecological metagenomes</taxon>
    </lineage>
</organism>
<feature type="domain" description="Phosphatidic acid phosphatase type 2/haloperoxidase" evidence="2">
    <location>
        <begin position="98"/>
        <end position="222"/>
    </location>
</feature>
<dbReference type="EMBL" id="LAZR01002523">
    <property type="protein sequence ID" value="KKN28942.1"/>
    <property type="molecule type" value="Genomic_DNA"/>
</dbReference>